<organism evidence="2 3">
    <name type="scientific">Rhododendron simsii</name>
    <name type="common">Sims's rhododendron</name>
    <dbReference type="NCBI Taxonomy" id="118357"/>
    <lineage>
        <taxon>Eukaryota</taxon>
        <taxon>Viridiplantae</taxon>
        <taxon>Streptophyta</taxon>
        <taxon>Embryophyta</taxon>
        <taxon>Tracheophyta</taxon>
        <taxon>Spermatophyta</taxon>
        <taxon>Magnoliopsida</taxon>
        <taxon>eudicotyledons</taxon>
        <taxon>Gunneridae</taxon>
        <taxon>Pentapetalae</taxon>
        <taxon>asterids</taxon>
        <taxon>Ericales</taxon>
        <taxon>Ericaceae</taxon>
        <taxon>Ericoideae</taxon>
        <taxon>Rhodoreae</taxon>
        <taxon>Rhododendron</taxon>
    </lineage>
</organism>
<keyword evidence="3" id="KW-1185">Reference proteome</keyword>
<dbReference type="AlphaFoldDB" id="A0A834HIC5"/>
<protein>
    <submittedName>
        <fullName evidence="2">Uncharacterized protein</fullName>
    </submittedName>
</protein>
<accession>A0A834HIC5</accession>
<evidence type="ECO:0000256" key="1">
    <source>
        <dbReference type="SAM" id="MobiDB-lite"/>
    </source>
</evidence>
<evidence type="ECO:0000313" key="2">
    <source>
        <dbReference type="EMBL" id="KAF7152765.1"/>
    </source>
</evidence>
<name>A0A834HIC5_RHOSS</name>
<sequence>MFLELDPVDSIAELVCTGLSSYLENNSRDGNSGDRDLELGKTEEKPKLPPVMEEKLPGEWVGSVLTAMWTTVSETLVIGAVITISSLTKNLLATSQSLLNVALSSGFYLVEDDVHC</sequence>
<gene>
    <name evidence="2" type="ORF">RHSIM_Rhsim01G0084200</name>
</gene>
<feature type="region of interest" description="Disordered" evidence="1">
    <location>
        <begin position="23"/>
        <end position="50"/>
    </location>
</feature>
<comment type="caution">
    <text evidence="2">The sequence shown here is derived from an EMBL/GenBank/DDBJ whole genome shotgun (WGS) entry which is preliminary data.</text>
</comment>
<dbReference type="OrthoDB" id="1930784at2759"/>
<dbReference type="Proteomes" id="UP000626092">
    <property type="component" value="Unassembled WGS sequence"/>
</dbReference>
<proteinExistence type="predicted"/>
<evidence type="ECO:0000313" key="3">
    <source>
        <dbReference type="Proteomes" id="UP000626092"/>
    </source>
</evidence>
<reference evidence="2" key="1">
    <citation type="submission" date="2019-11" db="EMBL/GenBank/DDBJ databases">
        <authorList>
            <person name="Liu Y."/>
            <person name="Hou J."/>
            <person name="Li T.-Q."/>
            <person name="Guan C.-H."/>
            <person name="Wu X."/>
            <person name="Wu H.-Z."/>
            <person name="Ling F."/>
            <person name="Zhang R."/>
            <person name="Shi X.-G."/>
            <person name="Ren J.-P."/>
            <person name="Chen E.-F."/>
            <person name="Sun J.-M."/>
        </authorList>
    </citation>
    <scope>NUCLEOTIDE SEQUENCE</scope>
    <source>
        <strain evidence="2">Adult_tree_wgs_1</strain>
        <tissue evidence="2">Leaves</tissue>
    </source>
</reference>
<feature type="compositionally biased region" description="Basic and acidic residues" evidence="1">
    <location>
        <begin position="31"/>
        <end position="50"/>
    </location>
</feature>
<dbReference type="EMBL" id="WJXA01000001">
    <property type="protein sequence ID" value="KAF7152765.1"/>
    <property type="molecule type" value="Genomic_DNA"/>
</dbReference>